<feature type="domain" description="Serine-threonine/tyrosine-protein kinase catalytic" evidence="1">
    <location>
        <begin position="4"/>
        <end position="87"/>
    </location>
</feature>
<reference evidence="3" key="1">
    <citation type="submission" date="2024-02" db="UniProtKB">
        <authorList>
            <consortium name="WormBaseParasite"/>
        </authorList>
    </citation>
    <scope>IDENTIFICATION</scope>
</reference>
<dbReference type="Gene3D" id="1.10.510.10">
    <property type="entry name" value="Transferase(Phosphotransferase) domain 1"/>
    <property type="match status" value="1"/>
</dbReference>
<dbReference type="InterPro" id="IPR011009">
    <property type="entry name" value="Kinase-like_dom_sf"/>
</dbReference>
<sequence length="93" mass="10832">MATKSWFTHQSDVYSIGLVLWEISEREVVYAKYGVSQFDHFTFFSDFQLGNVQLPSPHCDETLKQMILDCTVFDHTARPAIHKCLTQIDDFQK</sequence>
<dbReference type="Pfam" id="PF07714">
    <property type="entry name" value="PK_Tyr_Ser-Thr"/>
    <property type="match status" value="1"/>
</dbReference>
<protein>
    <recommendedName>
        <fullName evidence="1">Serine-threonine/tyrosine-protein kinase catalytic domain-containing protein</fullName>
    </recommendedName>
</protein>
<organism evidence="2 3">
    <name type="scientific">Mesorhabditis belari</name>
    <dbReference type="NCBI Taxonomy" id="2138241"/>
    <lineage>
        <taxon>Eukaryota</taxon>
        <taxon>Metazoa</taxon>
        <taxon>Ecdysozoa</taxon>
        <taxon>Nematoda</taxon>
        <taxon>Chromadorea</taxon>
        <taxon>Rhabditida</taxon>
        <taxon>Rhabditina</taxon>
        <taxon>Rhabditomorpha</taxon>
        <taxon>Rhabditoidea</taxon>
        <taxon>Rhabditidae</taxon>
        <taxon>Mesorhabditinae</taxon>
        <taxon>Mesorhabditis</taxon>
    </lineage>
</organism>
<evidence type="ECO:0000259" key="1">
    <source>
        <dbReference type="Pfam" id="PF07714"/>
    </source>
</evidence>
<dbReference type="SUPFAM" id="SSF56112">
    <property type="entry name" value="Protein kinase-like (PK-like)"/>
    <property type="match status" value="1"/>
</dbReference>
<dbReference type="GO" id="GO:0004672">
    <property type="term" value="F:protein kinase activity"/>
    <property type="evidence" value="ECO:0007669"/>
    <property type="project" value="InterPro"/>
</dbReference>
<dbReference type="Proteomes" id="UP000887575">
    <property type="component" value="Unassembled WGS sequence"/>
</dbReference>
<name>A0AAF3F8I0_9BILA</name>
<dbReference type="InterPro" id="IPR001245">
    <property type="entry name" value="Ser-Thr/Tyr_kinase_cat_dom"/>
</dbReference>
<accession>A0AAF3F8I0</accession>
<evidence type="ECO:0000313" key="3">
    <source>
        <dbReference type="WBParaSite" id="MBELARI_LOCUS2211"/>
    </source>
</evidence>
<proteinExistence type="predicted"/>
<dbReference type="AlphaFoldDB" id="A0AAF3F8I0"/>
<evidence type="ECO:0000313" key="2">
    <source>
        <dbReference type="Proteomes" id="UP000887575"/>
    </source>
</evidence>
<dbReference type="WBParaSite" id="MBELARI_LOCUS2211">
    <property type="protein sequence ID" value="MBELARI_LOCUS2211"/>
    <property type="gene ID" value="MBELARI_LOCUS2211"/>
</dbReference>
<keyword evidence="2" id="KW-1185">Reference proteome</keyword>